<dbReference type="AlphaFoldDB" id="A0A9P7S3H6"/>
<accession>A0A9P7S3H6</accession>
<comment type="caution">
    <text evidence="4">The sequence shown here is derived from an EMBL/GenBank/DDBJ whole genome shotgun (WGS) entry which is preliminary data.</text>
</comment>
<feature type="compositionally biased region" description="Polar residues" evidence="1">
    <location>
        <begin position="318"/>
        <end position="333"/>
    </location>
</feature>
<keyword evidence="5" id="KW-1185">Reference proteome</keyword>
<feature type="transmembrane region" description="Helical" evidence="2">
    <location>
        <begin position="124"/>
        <end position="148"/>
    </location>
</feature>
<feature type="compositionally biased region" description="Basic and acidic residues" evidence="1">
    <location>
        <begin position="392"/>
        <end position="403"/>
    </location>
</feature>
<evidence type="ECO:0000259" key="3">
    <source>
        <dbReference type="Pfam" id="PF20152"/>
    </source>
</evidence>
<dbReference type="PANTHER" id="PTHR40465:SF1">
    <property type="entry name" value="DUF6534 DOMAIN-CONTAINING PROTEIN"/>
    <property type="match status" value="1"/>
</dbReference>
<sequence>MSVPSSMPVGQAIAASIEPQYYGAVIAICMFGICISQTWTYIHTNDDRWPLQATVAFIFLFVFGCTLLDALALNHYLVLEYGNVIELTRITPELSLFTLFTVVVIVTSDLCFATRVWRLRRVHWMITASIALTAVGALIPGITLVNALFEFPTIGSLNNFHRKLEVGFINILAAVSQCMSTFALWYSFQAHINEIPSTPQSVLQRLSSVVVNRGALLTVCQLLVAFLFFYHPERLYWSPFHQFLAPLYYITTLATLNARRPERAQPWELPPESPTTPSAFTPSALEHGHSFLRAGLGNEMRMRMGFGITPFSLDTPGASITGNPSLRTRTRTSTQDRKPLPQQAFAALTPDFHNKSPTLPQEKKKGWQGTNKDRNGSSDISLVDLATPELLVDQKSEVVETPRRQLPPIPPPALLPRRPV</sequence>
<evidence type="ECO:0000256" key="2">
    <source>
        <dbReference type="SAM" id="Phobius"/>
    </source>
</evidence>
<dbReference type="EMBL" id="CM032184">
    <property type="protein sequence ID" value="KAG7094493.1"/>
    <property type="molecule type" value="Genomic_DNA"/>
</dbReference>
<keyword evidence="2" id="KW-0472">Membrane</keyword>
<feature type="region of interest" description="Disordered" evidence="1">
    <location>
        <begin position="315"/>
        <end position="420"/>
    </location>
</feature>
<name>A0A9P7S3H6_9AGAR</name>
<dbReference type="GeneID" id="66077168"/>
<feature type="transmembrane region" description="Helical" evidence="2">
    <location>
        <begin position="54"/>
        <end position="74"/>
    </location>
</feature>
<proteinExistence type="predicted"/>
<feature type="transmembrane region" description="Helical" evidence="2">
    <location>
        <begin position="209"/>
        <end position="230"/>
    </location>
</feature>
<gene>
    <name evidence="4" type="ORF">E1B28_008092</name>
</gene>
<feature type="compositionally biased region" description="Basic and acidic residues" evidence="1">
    <location>
        <begin position="361"/>
        <end position="376"/>
    </location>
</feature>
<dbReference type="Proteomes" id="UP001049176">
    <property type="component" value="Chromosome 4"/>
</dbReference>
<organism evidence="4 5">
    <name type="scientific">Marasmius oreades</name>
    <name type="common">fairy-ring Marasmius</name>
    <dbReference type="NCBI Taxonomy" id="181124"/>
    <lineage>
        <taxon>Eukaryota</taxon>
        <taxon>Fungi</taxon>
        <taxon>Dikarya</taxon>
        <taxon>Basidiomycota</taxon>
        <taxon>Agaricomycotina</taxon>
        <taxon>Agaricomycetes</taxon>
        <taxon>Agaricomycetidae</taxon>
        <taxon>Agaricales</taxon>
        <taxon>Marasmiineae</taxon>
        <taxon>Marasmiaceae</taxon>
        <taxon>Marasmius</taxon>
    </lineage>
</organism>
<evidence type="ECO:0000313" key="4">
    <source>
        <dbReference type="EMBL" id="KAG7094493.1"/>
    </source>
</evidence>
<protein>
    <recommendedName>
        <fullName evidence="3">DUF6534 domain-containing protein</fullName>
    </recommendedName>
</protein>
<reference evidence="4" key="1">
    <citation type="journal article" date="2021" name="Genome Biol. Evol.">
        <title>The assembled and annotated genome of the fairy-ring fungus Marasmius oreades.</title>
        <authorList>
            <person name="Hiltunen M."/>
            <person name="Ament-Velasquez S.L."/>
            <person name="Johannesson H."/>
        </authorList>
    </citation>
    <scope>NUCLEOTIDE SEQUENCE</scope>
    <source>
        <strain evidence="4">03SP1</strain>
    </source>
</reference>
<dbReference type="PANTHER" id="PTHR40465">
    <property type="entry name" value="CHROMOSOME 1, WHOLE GENOME SHOTGUN SEQUENCE"/>
    <property type="match status" value="1"/>
</dbReference>
<evidence type="ECO:0000313" key="5">
    <source>
        <dbReference type="Proteomes" id="UP001049176"/>
    </source>
</evidence>
<dbReference type="KEGG" id="more:E1B28_008092"/>
<feature type="transmembrane region" description="Helical" evidence="2">
    <location>
        <begin position="168"/>
        <end position="188"/>
    </location>
</feature>
<dbReference type="InterPro" id="IPR045339">
    <property type="entry name" value="DUF6534"/>
</dbReference>
<feature type="compositionally biased region" description="Pro residues" evidence="1">
    <location>
        <begin position="405"/>
        <end position="414"/>
    </location>
</feature>
<feature type="transmembrane region" description="Helical" evidence="2">
    <location>
        <begin position="20"/>
        <end position="42"/>
    </location>
</feature>
<feature type="transmembrane region" description="Helical" evidence="2">
    <location>
        <begin position="94"/>
        <end position="112"/>
    </location>
</feature>
<dbReference type="RefSeq" id="XP_043010963.1">
    <property type="nucleotide sequence ID" value="XM_043152876.1"/>
</dbReference>
<dbReference type="Pfam" id="PF20152">
    <property type="entry name" value="DUF6534"/>
    <property type="match status" value="1"/>
</dbReference>
<keyword evidence="2" id="KW-1133">Transmembrane helix</keyword>
<keyword evidence="2" id="KW-0812">Transmembrane</keyword>
<feature type="domain" description="DUF6534" evidence="3">
    <location>
        <begin position="174"/>
        <end position="260"/>
    </location>
</feature>
<evidence type="ECO:0000256" key="1">
    <source>
        <dbReference type="SAM" id="MobiDB-lite"/>
    </source>
</evidence>
<dbReference type="OrthoDB" id="2925169at2759"/>